<evidence type="ECO:0000313" key="3">
    <source>
        <dbReference type="Proteomes" id="UP000562045"/>
    </source>
</evidence>
<dbReference type="EMBL" id="JACBZM010000001">
    <property type="protein sequence ID" value="NYI46202.1"/>
    <property type="molecule type" value="Genomic_DNA"/>
</dbReference>
<feature type="chain" id="PRO_5039347665" evidence="1">
    <location>
        <begin position="24"/>
        <end position="345"/>
    </location>
</feature>
<dbReference type="RefSeq" id="WP_179650004.1">
    <property type="nucleotide sequence ID" value="NZ_JACBZM010000001.1"/>
</dbReference>
<dbReference type="Proteomes" id="UP000562045">
    <property type="component" value="Unassembled WGS sequence"/>
</dbReference>
<sequence>MTHSLGRLAVVTTALTLLSSGLAGCGLLDGSTPVEDALEYLPASTTALTFTDRAAMDDRLDLDDLATPASEDELADWGRAQQDEGYGTELSAWVAVMQEAAFSDLDVEWEASGTSVDNGRVRVWKLDDDVDFGKIADDLEDAGYEHGTSGDVETFETSAESADESGLYGGRYPGILTSLALVPDEHLVLSGAVELAIDVANDDEDSLSDEGSFDDLLDRAPDAGDLEYAALSLEGLCGLGDRVTPEQAAREFEGLSHPDRGEALFADPDAVTAVRLFGDDNDAESDAKGLETYLDERASTRGFDVGLDVQADGDAVTAEGSFDDRRAMVQAWSRADGPFACPLGK</sequence>
<organism evidence="2 3">
    <name type="scientific">Nocardioides aromaticivorans</name>
    <dbReference type="NCBI Taxonomy" id="200618"/>
    <lineage>
        <taxon>Bacteria</taxon>
        <taxon>Bacillati</taxon>
        <taxon>Actinomycetota</taxon>
        <taxon>Actinomycetes</taxon>
        <taxon>Propionibacteriales</taxon>
        <taxon>Nocardioidaceae</taxon>
        <taxon>Nocardioides</taxon>
    </lineage>
</organism>
<dbReference type="PROSITE" id="PS51257">
    <property type="entry name" value="PROKAR_LIPOPROTEIN"/>
    <property type="match status" value="1"/>
</dbReference>
<dbReference type="AlphaFoldDB" id="A0A7Z0CPW1"/>
<reference evidence="2 3" key="1">
    <citation type="submission" date="2020-07" db="EMBL/GenBank/DDBJ databases">
        <title>Sequencing the genomes of 1000 actinobacteria strains.</title>
        <authorList>
            <person name="Klenk H.-P."/>
        </authorList>
    </citation>
    <scope>NUCLEOTIDE SEQUENCE [LARGE SCALE GENOMIC DNA]</scope>
    <source>
        <strain evidence="2 3">DSM 15131</strain>
    </source>
</reference>
<name>A0A7Z0CPW1_9ACTN</name>
<feature type="signal peptide" evidence="1">
    <location>
        <begin position="1"/>
        <end position="23"/>
    </location>
</feature>
<accession>A0A7Z0CPW1</accession>
<proteinExistence type="predicted"/>
<evidence type="ECO:0000313" key="2">
    <source>
        <dbReference type="EMBL" id="NYI46202.1"/>
    </source>
</evidence>
<keyword evidence="1" id="KW-0732">Signal</keyword>
<evidence type="ECO:0000256" key="1">
    <source>
        <dbReference type="SAM" id="SignalP"/>
    </source>
</evidence>
<gene>
    <name evidence="2" type="ORF">BJ993_003282</name>
</gene>
<comment type="caution">
    <text evidence="2">The sequence shown here is derived from an EMBL/GenBank/DDBJ whole genome shotgun (WGS) entry which is preliminary data.</text>
</comment>
<protein>
    <submittedName>
        <fullName evidence="2">Uncharacterized protein</fullName>
    </submittedName>
</protein>